<dbReference type="EMBL" id="RXHI01000025">
    <property type="protein sequence ID" value="RUA22056.1"/>
    <property type="molecule type" value="Genomic_DNA"/>
</dbReference>
<comment type="caution">
    <text evidence="1">The sequence shown here is derived from an EMBL/GenBank/DDBJ whole genome shotgun (WGS) entry which is preliminary data.</text>
</comment>
<dbReference type="AlphaFoldDB" id="A0A432JID9"/>
<protein>
    <submittedName>
        <fullName evidence="1">Uncharacterized protein</fullName>
    </submittedName>
</protein>
<evidence type="ECO:0000313" key="1">
    <source>
        <dbReference type="EMBL" id="RUA22056.1"/>
    </source>
</evidence>
<proteinExistence type="predicted"/>
<gene>
    <name evidence="1" type="ORF">DSL92_07950</name>
</gene>
<organism evidence="1">
    <name type="scientific">Billgrantia gudaonensis</name>
    <dbReference type="NCBI Taxonomy" id="376427"/>
    <lineage>
        <taxon>Bacteria</taxon>
        <taxon>Pseudomonadati</taxon>
        <taxon>Pseudomonadota</taxon>
        <taxon>Gammaproteobacteria</taxon>
        <taxon>Oceanospirillales</taxon>
        <taxon>Halomonadaceae</taxon>
        <taxon>Billgrantia</taxon>
    </lineage>
</organism>
<reference evidence="1" key="1">
    <citation type="submission" date="2018-12" db="EMBL/GenBank/DDBJ databases">
        <authorList>
            <person name="Jadhav K."/>
            <person name="Kushwaha B."/>
            <person name="Jadhav I."/>
        </authorList>
    </citation>
    <scope>NUCLEOTIDE SEQUENCE [LARGE SCALE GENOMIC DNA]</scope>
    <source>
        <strain evidence="1">SBS 10</strain>
    </source>
</reference>
<name>A0A432JID9_9GAMM</name>
<sequence>MSASRNDRLSMPGAGPVRRAGAVVRLDLSRTPPLEWRPACFRHRGDRGLPGSRCGDRGLAGVAAVAEHFDPAGPGYRAGGRRTPPGLRWSCVLGYGLPLDSGLSCRLLPGGFANAGVRPCVTVPRCWPRSAVAGRSASVAQACCCASAPGALLTPLAQDP</sequence>
<accession>A0A432JID9</accession>